<keyword evidence="2" id="KW-1185">Reference proteome</keyword>
<comment type="caution">
    <text evidence="1">The sequence shown here is derived from an EMBL/GenBank/DDBJ whole genome shotgun (WGS) entry which is preliminary data.</text>
</comment>
<proteinExistence type="predicted"/>
<evidence type="ECO:0000313" key="2">
    <source>
        <dbReference type="Proteomes" id="UP000805193"/>
    </source>
</evidence>
<dbReference type="Proteomes" id="UP000805193">
    <property type="component" value="Unassembled WGS sequence"/>
</dbReference>
<dbReference type="EMBL" id="JABSTQ010009615">
    <property type="protein sequence ID" value="KAG0427562.1"/>
    <property type="molecule type" value="Genomic_DNA"/>
</dbReference>
<accession>A0AC60Q200</accession>
<organism evidence="1 2">
    <name type="scientific">Ixodes persulcatus</name>
    <name type="common">Taiga tick</name>
    <dbReference type="NCBI Taxonomy" id="34615"/>
    <lineage>
        <taxon>Eukaryota</taxon>
        <taxon>Metazoa</taxon>
        <taxon>Ecdysozoa</taxon>
        <taxon>Arthropoda</taxon>
        <taxon>Chelicerata</taxon>
        <taxon>Arachnida</taxon>
        <taxon>Acari</taxon>
        <taxon>Parasitiformes</taxon>
        <taxon>Ixodida</taxon>
        <taxon>Ixodoidea</taxon>
        <taxon>Ixodidae</taxon>
        <taxon>Ixodinae</taxon>
        <taxon>Ixodes</taxon>
    </lineage>
</organism>
<protein>
    <submittedName>
        <fullName evidence="1">Uncharacterized protein</fullName>
    </submittedName>
</protein>
<evidence type="ECO:0000313" key="1">
    <source>
        <dbReference type="EMBL" id="KAG0427562.1"/>
    </source>
</evidence>
<reference evidence="1 2" key="1">
    <citation type="journal article" date="2020" name="Cell">
        <title>Large-Scale Comparative Analyses of Tick Genomes Elucidate Their Genetic Diversity and Vector Capacities.</title>
        <authorList>
            <consortium name="Tick Genome and Microbiome Consortium (TIGMIC)"/>
            <person name="Jia N."/>
            <person name="Wang J."/>
            <person name="Shi W."/>
            <person name="Du L."/>
            <person name="Sun Y."/>
            <person name="Zhan W."/>
            <person name="Jiang J.F."/>
            <person name="Wang Q."/>
            <person name="Zhang B."/>
            <person name="Ji P."/>
            <person name="Bell-Sakyi L."/>
            <person name="Cui X.M."/>
            <person name="Yuan T.T."/>
            <person name="Jiang B.G."/>
            <person name="Yang W.F."/>
            <person name="Lam T.T."/>
            <person name="Chang Q.C."/>
            <person name="Ding S.J."/>
            <person name="Wang X.J."/>
            <person name="Zhu J.G."/>
            <person name="Ruan X.D."/>
            <person name="Zhao L."/>
            <person name="Wei J.T."/>
            <person name="Ye R.Z."/>
            <person name="Que T.C."/>
            <person name="Du C.H."/>
            <person name="Zhou Y.H."/>
            <person name="Cheng J.X."/>
            <person name="Dai P.F."/>
            <person name="Guo W.B."/>
            <person name="Han X.H."/>
            <person name="Huang E.J."/>
            <person name="Li L.F."/>
            <person name="Wei W."/>
            <person name="Gao Y.C."/>
            <person name="Liu J.Z."/>
            <person name="Shao H.Z."/>
            <person name="Wang X."/>
            <person name="Wang C.C."/>
            <person name="Yang T.C."/>
            <person name="Huo Q.B."/>
            <person name="Li W."/>
            <person name="Chen H.Y."/>
            <person name="Chen S.E."/>
            <person name="Zhou L.G."/>
            <person name="Ni X.B."/>
            <person name="Tian J.H."/>
            <person name="Sheng Y."/>
            <person name="Liu T."/>
            <person name="Pan Y.S."/>
            <person name="Xia L.Y."/>
            <person name="Li J."/>
            <person name="Zhao F."/>
            <person name="Cao W.C."/>
        </authorList>
    </citation>
    <scope>NUCLEOTIDE SEQUENCE [LARGE SCALE GENOMIC DNA]</scope>
    <source>
        <strain evidence="1">Iper-2018</strain>
    </source>
</reference>
<name>A0AC60Q200_IXOPE</name>
<sequence length="431" mass="46913">MACRGPARLLACTPSPQHHSAWPLLVRASFVPCVPSVGAFCCACSVDFASKKVTHDSPRACMLGGGGRVAASSSSSLVQARVPSKPAARVADVRERGRDERHQARVPLQPGSRCHKFGHIAAACAEETQLCSRCGQCHEDKCEANSCCVNCHGNHASNAPKCPVRWTPPAASKKAAVGTSERLAHQASSTTAELAAIRLALWGIRTGCTEALRWVILSDSRLALELLSRLERATPLARSIAQDAVELQQEGNDIAFQWLPSHCSIRGNEVVDFLVVRSHKDPECPLSTVPRFSDAKLLVRRAIALQHPDPVVVAGAFPARVPRAFDRQTAAVMHRLRTGSAFTPAWISRFRLNVDPICQTCEETADAEHLLLHCSDHEEERANLRDAFSRLGLPSTNLEELLRSRASRATTDKALKNVVSFLRSAEFLEIL</sequence>
<gene>
    <name evidence="1" type="ORF">HPB47_025396</name>
</gene>